<dbReference type="Proteomes" id="UP000887580">
    <property type="component" value="Unplaced"/>
</dbReference>
<sequence length="308" mass="36587">MEMDMPFMNISMSPPPPKKQRISFKQHPFGLPEPIYYYLKKNANPKLLLKLMQISKYFCFKEFPYMVVKDLKYERTKWIYCKPKYNFDYEVLDLSNLKKPLWITKGINCYTEDVSLVSSLLSKVIACDITNLRLEDQIITLNEFKFLISSGNVKTFTFCYSHVEYENGEIVPIDKIMKLIPNVTGFRWLLDTCMMSTFTSETVHSLIKVFNPSILKTFCLMNIPDTFDFNLFATFMDKNPFIDYELDFDILLPREYSKMLQKYVDKKIATSLKKPFLLKILFPRQSEKSVKQLKSLYHFYSVRQNRMH</sequence>
<protein>
    <submittedName>
        <fullName evidence="2">Uncharacterized protein</fullName>
    </submittedName>
</protein>
<accession>A0AC35GRT2</accession>
<evidence type="ECO:0000313" key="2">
    <source>
        <dbReference type="WBParaSite" id="PS1159_v2.g7855.t1"/>
    </source>
</evidence>
<organism evidence="1 2">
    <name type="scientific">Panagrolaimus sp. PS1159</name>
    <dbReference type="NCBI Taxonomy" id="55785"/>
    <lineage>
        <taxon>Eukaryota</taxon>
        <taxon>Metazoa</taxon>
        <taxon>Ecdysozoa</taxon>
        <taxon>Nematoda</taxon>
        <taxon>Chromadorea</taxon>
        <taxon>Rhabditida</taxon>
        <taxon>Tylenchina</taxon>
        <taxon>Panagrolaimomorpha</taxon>
        <taxon>Panagrolaimoidea</taxon>
        <taxon>Panagrolaimidae</taxon>
        <taxon>Panagrolaimus</taxon>
    </lineage>
</organism>
<reference evidence="2" key="1">
    <citation type="submission" date="2022-11" db="UniProtKB">
        <authorList>
            <consortium name="WormBaseParasite"/>
        </authorList>
    </citation>
    <scope>IDENTIFICATION</scope>
</reference>
<dbReference type="WBParaSite" id="PS1159_v2.g7855.t1">
    <property type="protein sequence ID" value="PS1159_v2.g7855.t1"/>
    <property type="gene ID" value="PS1159_v2.g7855"/>
</dbReference>
<evidence type="ECO:0000313" key="1">
    <source>
        <dbReference type="Proteomes" id="UP000887580"/>
    </source>
</evidence>
<name>A0AC35GRT2_9BILA</name>
<proteinExistence type="predicted"/>